<protein>
    <recommendedName>
        <fullName evidence="1">AsmA domain-containing protein</fullName>
    </recommendedName>
</protein>
<reference evidence="2 3" key="1">
    <citation type="journal article" date="2016" name="Nat. Commun.">
        <title>Thousands of microbial genomes shed light on interconnected biogeochemical processes in an aquifer system.</title>
        <authorList>
            <person name="Anantharaman K."/>
            <person name="Brown C.T."/>
            <person name="Hug L.A."/>
            <person name="Sharon I."/>
            <person name="Castelle C.J."/>
            <person name="Probst A.J."/>
            <person name="Thomas B.C."/>
            <person name="Singh A."/>
            <person name="Wilkins M.J."/>
            <person name="Karaoz U."/>
            <person name="Brodie E.L."/>
            <person name="Williams K.H."/>
            <person name="Hubbard S.S."/>
            <person name="Banfield J.F."/>
        </authorList>
    </citation>
    <scope>NUCLEOTIDE SEQUENCE [LARGE SCALE GENOMIC DNA]</scope>
</reference>
<feature type="domain" description="AsmA" evidence="1">
    <location>
        <begin position="4"/>
        <end position="124"/>
    </location>
</feature>
<dbReference type="InterPro" id="IPR007844">
    <property type="entry name" value="AsmA"/>
</dbReference>
<dbReference type="Proteomes" id="UP000178885">
    <property type="component" value="Unassembled WGS sequence"/>
</dbReference>
<dbReference type="AlphaFoldDB" id="A0A1F6TQJ2"/>
<dbReference type="GO" id="GO:0090313">
    <property type="term" value="P:regulation of protein targeting to membrane"/>
    <property type="evidence" value="ECO:0007669"/>
    <property type="project" value="TreeGrafter"/>
</dbReference>
<evidence type="ECO:0000313" key="3">
    <source>
        <dbReference type="Proteomes" id="UP000178885"/>
    </source>
</evidence>
<sequence length="471" mass="50757">MKRILFAIGGLIGLLVLVAVAVRLFVDASAYKPRLEAAASEALGMEVRVGGRLGIGFLPGLHVTLEDVHIRNRGADVAAANEARLGIDLLPLLQGQVRIGTIALKHPRISIERDRDGKFNVEKPEAAAGALPVLDLAKVSLSDGTLRYADQLSGDEFEAGACRLDVRRLRFAGGGSPDLMKNLSFTAELACGEGRRNDFTVSDLKLSAAGKNGVFDLKPATMRVFGGQGSGSIRADLAGVVPLYRIRYALSQFQIEEFFKTLSPQRVAKGSMNFSANLSMQGETVNEMRQTVEGQISLRGENLTLNGHDLDREISRFESSQKFNLVDVGAFFFAGPVGLAVTKGYNFASILQGSGGRSEIRTLVSDWKVERGVAQAQDVAMATNENRIALQGGLDFVNEQFNHVTVAVIDARGCAKVRQKIRGSFRKPVVEKPNILTSLTGPARELLKKGRDLFPGGECEVFYAGSVAPPK</sequence>
<proteinExistence type="predicted"/>
<feature type="domain" description="AsmA" evidence="1">
    <location>
        <begin position="199"/>
        <end position="315"/>
    </location>
</feature>
<dbReference type="PANTHER" id="PTHR30441">
    <property type="entry name" value="DUF748 DOMAIN-CONTAINING PROTEIN"/>
    <property type="match status" value="1"/>
</dbReference>
<dbReference type="PANTHER" id="PTHR30441:SF8">
    <property type="entry name" value="DUF748 DOMAIN-CONTAINING PROTEIN"/>
    <property type="match status" value="1"/>
</dbReference>
<dbReference type="InterPro" id="IPR052894">
    <property type="entry name" value="AsmA-related"/>
</dbReference>
<accession>A0A1F6TQJ2</accession>
<evidence type="ECO:0000313" key="2">
    <source>
        <dbReference type="EMBL" id="OGI47390.1"/>
    </source>
</evidence>
<dbReference type="EMBL" id="MFSU01000057">
    <property type="protein sequence ID" value="OGI47390.1"/>
    <property type="molecule type" value="Genomic_DNA"/>
</dbReference>
<comment type="caution">
    <text evidence="2">The sequence shown here is derived from an EMBL/GenBank/DDBJ whole genome shotgun (WGS) entry which is preliminary data.</text>
</comment>
<dbReference type="Pfam" id="PF05170">
    <property type="entry name" value="AsmA"/>
    <property type="match status" value="2"/>
</dbReference>
<evidence type="ECO:0000259" key="1">
    <source>
        <dbReference type="Pfam" id="PF05170"/>
    </source>
</evidence>
<dbReference type="GO" id="GO:0005886">
    <property type="term" value="C:plasma membrane"/>
    <property type="evidence" value="ECO:0007669"/>
    <property type="project" value="TreeGrafter"/>
</dbReference>
<name>A0A1F6TQJ2_9PROT</name>
<gene>
    <name evidence="2" type="ORF">A2151_07920</name>
</gene>
<organism evidence="2 3">
    <name type="scientific">Candidatus Muproteobacteria bacterium RBG_16_65_34</name>
    <dbReference type="NCBI Taxonomy" id="1817760"/>
    <lineage>
        <taxon>Bacteria</taxon>
        <taxon>Pseudomonadati</taxon>
        <taxon>Pseudomonadota</taxon>
        <taxon>Candidatus Muproteobacteria</taxon>
    </lineage>
</organism>